<keyword evidence="2" id="KW-1185">Reference proteome</keyword>
<gene>
    <name evidence="1" type="ORF">ODY93_08305</name>
</gene>
<name>A0ABT6UAQ7_9GAMM</name>
<sequence length="243" mass="27848">MNASFDGNEIIDLLESNKEYPYYAAEKRIDLFFTFFIETILSEYFKTKVIFVAPEFPIKHTSTNRTDNADMLCVIVSTGQPIYVELKTDSRSFKSSQFESYIKRSESWSDSIAGLRSLVANTTSSNRVKFFHLMQSLVLNNLAYYNSYDASFEVRIMNLLSTESVNEKSERSRLIKQLSSTLECKWKGQAKVLYVAPSSVINSIHSRFDSEKVDLLEFSKIREDVPGTSAMYSKFVKFLHGIA</sequence>
<evidence type="ECO:0000313" key="2">
    <source>
        <dbReference type="Proteomes" id="UP001159075"/>
    </source>
</evidence>
<dbReference type="Proteomes" id="UP001159075">
    <property type="component" value="Unassembled WGS sequence"/>
</dbReference>
<proteinExistence type="predicted"/>
<evidence type="ECO:0000313" key="1">
    <source>
        <dbReference type="EMBL" id="MDI5831561.1"/>
    </source>
</evidence>
<reference evidence="1 2" key="1">
    <citation type="submission" date="2022-09" db="EMBL/GenBank/DDBJ databases">
        <title>The outer-membrane cytochrome OmcA is essential for infection of Shewanella oneidensis by a zebrafish-associated bacteriophage.</title>
        <authorList>
            <person name="Grenfell A.W."/>
            <person name="Intile P."/>
            <person name="Mcfarlane J."/>
            <person name="Leung D."/>
            <person name="Abdalla K."/>
            <person name="Wold M."/>
            <person name="Kees E."/>
            <person name="Gralnick J."/>
        </authorList>
    </citation>
    <scope>NUCLEOTIDE SEQUENCE [LARGE SCALE GENOMIC DNA]</scope>
    <source>
        <strain evidence="1 2">NF-5</strain>
    </source>
</reference>
<accession>A0ABT6UAQ7</accession>
<dbReference type="EMBL" id="JAOTLW010000007">
    <property type="protein sequence ID" value="MDI5831561.1"/>
    <property type="molecule type" value="Genomic_DNA"/>
</dbReference>
<comment type="caution">
    <text evidence="1">The sequence shown here is derived from an EMBL/GenBank/DDBJ whole genome shotgun (WGS) entry which is preliminary data.</text>
</comment>
<organism evidence="1 2">
    <name type="scientific">Shewanella xiamenensis</name>
    <dbReference type="NCBI Taxonomy" id="332186"/>
    <lineage>
        <taxon>Bacteria</taxon>
        <taxon>Pseudomonadati</taxon>
        <taxon>Pseudomonadota</taxon>
        <taxon>Gammaproteobacteria</taxon>
        <taxon>Alteromonadales</taxon>
        <taxon>Shewanellaceae</taxon>
        <taxon>Shewanella</taxon>
    </lineage>
</organism>
<protein>
    <submittedName>
        <fullName evidence="1">Uncharacterized protein</fullName>
    </submittedName>
</protein>
<dbReference type="RefSeq" id="WP_282679236.1">
    <property type="nucleotide sequence ID" value="NZ_JAOTLW010000007.1"/>
</dbReference>